<feature type="transmembrane region" description="Helical" evidence="2">
    <location>
        <begin position="162"/>
        <end position="184"/>
    </location>
</feature>
<feature type="transmembrane region" description="Helical" evidence="2">
    <location>
        <begin position="137"/>
        <end position="156"/>
    </location>
</feature>
<accession>A0A5C4JGF9</accession>
<reference evidence="3 4" key="1">
    <citation type="submission" date="2019-05" db="EMBL/GenBank/DDBJ databases">
        <title>Draft genome sequence of Actinomadura sp. 14C53.</title>
        <authorList>
            <person name="Saricaoglu S."/>
            <person name="Isik K."/>
        </authorList>
    </citation>
    <scope>NUCLEOTIDE SEQUENCE [LARGE SCALE GENOMIC DNA]</scope>
    <source>
        <strain evidence="3 4">14C53</strain>
    </source>
</reference>
<feature type="region of interest" description="Disordered" evidence="1">
    <location>
        <begin position="220"/>
        <end position="281"/>
    </location>
</feature>
<keyword evidence="2" id="KW-1133">Transmembrane helix</keyword>
<dbReference type="RefSeq" id="WP_138644453.1">
    <property type="nucleotide sequence ID" value="NZ_VCKW01000029.1"/>
</dbReference>
<keyword evidence="2" id="KW-0812">Transmembrane</keyword>
<sequence length="281" mass="29937">MPVEPAPAWKEILAGLRDPVPRASAIGALADLVATPLGLWLLRTSYVTPGTDPAPLLENRFAGSRALRAHLFDRLIPALIDTRPPSDDPAEMFRPRRRHDPAQVRRWLGYLAHQLTRTGSRDFAWWHLARTARTTRLPRLIAALAIGIAAVAATALEFSPEFGLAVGLVAALVGGVTIALVTWLRTASWNGNLPASPTCGFADASSSSYAFSERASRSASPSAWRSGSWPGPCSGSPAGSDSGSGSAWRAGSCGAWRPGPRLRPRTSGRARLWPAGVRTVP</sequence>
<feature type="compositionally biased region" description="Low complexity" evidence="1">
    <location>
        <begin position="220"/>
        <end position="256"/>
    </location>
</feature>
<comment type="caution">
    <text evidence="3">The sequence shown here is derived from an EMBL/GenBank/DDBJ whole genome shotgun (WGS) entry which is preliminary data.</text>
</comment>
<organism evidence="3 4">
    <name type="scientific">Actinomadura soli</name>
    <dbReference type="NCBI Taxonomy" id="2508997"/>
    <lineage>
        <taxon>Bacteria</taxon>
        <taxon>Bacillati</taxon>
        <taxon>Actinomycetota</taxon>
        <taxon>Actinomycetes</taxon>
        <taxon>Streptosporangiales</taxon>
        <taxon>Thermomonosporaceae</taxon>
        <taxon>Actinomadura</taxon>
    </lineage>
</organism>
<protein>
    <submittedName>
        <fullName evidence="3">Uncharacterized protein</fullName>
    </submittedName>
</protein>
<dbReference type="Proteomes" id="UP000309174">
    <property type="component" value="Unassembled WGS sequence"/>
</dbReference>
<name>A0A5C4JGF9_9ACTN</name>
<gene>
    <name evidence="3" type="ORF">ETD83_08150</name>
</gene>
<evidence type="ECO:0000313" key="4">
    <source>
        <dbReference type="Proteomes" id="UP000309174"/>
    </source>
</evidence>
<dbReference type="OrthoDB" id="419058at2"/>
<keyword evidence="4" id="KW-1185">Reference proteome</keyword>
<dbReference type="EMBL" id="VCKW01000029">
    <property type="protein sequence ID" value="TMR04746.1"/>
    <property type="molecule type" value="Genomic_DNA"/>
</dbReference>
<proteinExistence type="predicted"/>
<dbReference type="AlphaFoldDB" id="A0A5C4JGF9"/>
<keyword evidence="2" id="KW-0472">Membrane</keyword>
<evidence type="ECO:0000256" key="2">
    <source>
        <dbReference type="SAM" id="Phobius"/>
    </source>
</evidence>
<evidence type="ECO:0000313" key="3">
    <source>
        <dbReference type="EMBL" id="TMR04746.1"/>
    </source>
</evidence>
<evidence type="ECO:0000256" key="1">
    <source>
        <dbReference type="SAM" id="MobiDB-lite"/>
    </source>
</evidence>